<feature type="binding site" evidence="15">
    <location>
        <position position="384"/>
    </location>
    <ligand>
        <name>meso-2,6-diaminopimelate</name>
        <dbReference type="ChEBI" id="CHEBI:57791"/>
    </ligand>
</feature>
<keyword evidence="7 15" id="KW-0961">Cell wall biogenesis/degradation</keyword>
<evidence type="ECO:0000256" key="12">
    <source>
        <dbReference type="ARBA" id="ARBA00075482"/>
    </source>
</evidence>
<feature type="binding site" evidence="15">
    <location>
        <position position="30"/>
    </location>
    <ligand>
        <name>UDP-N-acetyl-alpha-D-muramoyl-L-alanyl-D-glutamate</name>
        <dbReference type="ChEBI" id="CHEBI:83900"/>
    </ligand>
</feature>
<feature type="binding site" evidence="15">
    <location>
        <begin position="152"/>
        <end position="153"/>
    </location>
    <ligand>
        <name>UDP-N-acetyl-alpha-D-muramoyl-L-alanyl-D-glutamate</name>
        <dbReference type="ChEBI" id="CHEBI:83900"/>
    </ligand>
</feature>
<dbReference type="SUPFAM" id="SSF53623">
    <property type="entry name" value="MurD-like peptide ligases, catalytic domain"/>
    <property type="match status" value="1"/>
</dbReference>
<evidence type="ECO:0000256" key="7">
    <source>
        <dbReference type="ARBA" id="ARBA00023316"/>
    </source>
</evidence>
<evidence type="ECO:0000256" key="5">
    <source>
        <dbReference type="ARBA" id="ARBA00022984"/>
    </source>
</evidence>
<evidence type="ECO:0000256" key="9">
    <source>
        <dbReference type="ARBA" id="ARBA00056782"/>
    </source>
</evidence>
<comment type="pathway">
    <text evidence="1 15 16">Cell wall biogenesis; peptidoglycan biosynthesis.</text>
</comment>
<dbReference type="NCBIfam" id="NF001124">
    <property type="entry name" value="PRK00139.1-2"/>
    <property type="match status" value="1"/>
</dbReference>
<dbReference type="GO" id="GO:0051301">
    <property type="term" value="P:cell division"/>
    <property type="evidence" value="ECO:0007669"/>
    <property type="project" value="UniProtKB-KW"/>
</dbReference>
<evidence type="ECO:0000259" key="18">
    <source>
        <dbReference type="Pfam" id="PF02875"/>
    </source>
</evidence>
<keyword evidence="6 15" id="KW-0131">Cell cycle</keyword>
<reference evidence="21" key="1">
    <citation type="submission" date="2018-02" db="EMBL/GenBank/DDBJ databases">
        <title>Genome sequence of Desulfocucumis palustris strain NAW-5.</title>
        <authorList>
            <person name="Watanabe M."/>
            <person name="Kojima H."/>
            <person name="Fukui M."/>
        </authorList>
    </citation>
    <scope>NUCLEOTIDE SEQUENCE [LARGE SCALE GENOMIC DNA]</scope>
    <source>
        <strain evidence="21">NAW-5</strain>
    </source>
</reference>
<dbReference type="InterPro" id="IPR013221">
    <property type="entry name" value="Mur_ligase_cen"/>
</dbReference>
<dbReference type="GO" id="GO:0005524">
    <property type="term" value="F:ATP binding"/>
    <property type="evidence" value="ECO:0007669"/>
    <property type="project" value="UniProtKB-UniRule"/>
</dbReference>
<dbReference type="Proteomes" id="UP000239549">
    <property type="component" value="Unassembled WGS sequence"/>
</dbReference>
<proteinExistence type="inferred from homology"/>
<feature type="binding site" evidence="15">
    <location>
        <position position="187"/>
    </location>
    <ligand>
        <name>UDP-N-acetyl-alpha-D-muramoyl-L-alanyl-D-glutamate</name>
        <dbReference type="ChEBI" id="CHEBI:83900"/>
    </ligand>
</feature>
<dbReference type="Gene3D" id="3.90.190.20">
    <property type="entry name" value="Mur ligase, C-terminal domain"/>
    <property type="match status" value="1"/>
</dbReference>
<organism evidence="20 21">
    <name type="scientific">Desulfocucumis palustris</name>
    <dbReference type="NCBI Taxonomy" id="1898651"/>
    <lineage>
        <taxon>Bacteria</taxon>
        <taxon>Bacillati</taxon>
        <taxon>Bacillota</taxon>
        <taxon>Clostridia</taxon>
        <taxon>Eubacteriales</taxon>
        <taxon>Desulfocucumaceae</taxon>
        <taxon>Desulfocucumis</taxon>
    </lineage>
</organism>
<protein>
    <recommendedName>
        <fullName evidence="11 15">UDP-N-acetylmuramoyl-L-alanyl-D-glutamate--2,6-diaminopimelate ligase</fullName>
        <ecNumber evidence="10 15">6.3.2.13</ecNumber>
    </recommendedName>
    <alternativeName>
        <fullName evidence="12 15">Meso-A2pm-adding enzyme</fullName>
    </alternativeName>
    <alternativeName>
        <fullName evidence="13 15">Meso-diaminopimelate-adding enzyme</fullName>
    </alternativeName>
    <alternativeName>
        <fullName evidence="14 15">UDP-MurNAc-L-Ala-D-Glu:meso-diaminopimelate ligase</fullName>
    </alternativeName>
    <alternativeName>
        <fullName evidence="15">UDP-MurNAc-tripeptide synthetase</fullName>
    </alternativeName>
    <alternativeName>
        <fullName evidence="15">UDP-N-acetylmuramyl-tripeptide synthetase</fullName>
    </alternativeName>
</protein>
<evidence type="ECO:0000256" key="14">
    <source>
        <dbReference type="ARBA" id="ARBA00081560"/>
    </source>
</evidence>
<evidence type="ECO:0000256" key="10">
    <source>
        <dbReference type="ARBA" id="ARBA00066633"/>
    </source>
</evidence>
<comment type="similarity">
    <text evidence="2 15">Belongs to the MurCDEF family. MurE subfamily.</text>
</comment>
<dbReference type="Gene3D" id="3.40.1390.10">
    <property type="entry name" value="MurE/MurF, N-terminal domain"/>
    <property type="match status" value="1"/>
</dbReference>
<dbReference type="NCBIfam" id="TIGR01085">
    <property type="entry name" value="murE"/>
    <property type="match status" value="1"/>
</dbReference>
<evidence type="ECO:0000256" key="4">
    <source>
        <dbReference type="ARBA" id="ARBA00022960"/>
    </source>
</evidence>
<dbReference type="InterPro" id="IPR035911">
    <property type="entry name" value="MurE/MurF_N"/>
</dbReference>
<feature type="domain" description="Mur ligase C-terminal" evidence="18">
    <location>
        <begin position="335"/>
        <end position="464"/>
    </location>
</feature>
<dbReference type="FunFam" id="3.90.190.20:FF:000006">
    <property type="entry name" value="UDP-N-acetylmuramoyl-L-alanyl-D-glutamate--2,6-diaminopimelate ligase"/>
    <property type="match status" value="1"/>
</dbReference>
<dbReference type="GO" id="GO:0000287">
    <property type="term" value="F:magnesium ion binding"/>
    <property type="evidence" value="ECO:0007669"/>
    <property type="project" value="UniProtKB-UniRule"/>
</dbReference>
<evidence type="ECO:0000259" key="19">
    <source>
        <dbReference type="Pfam" id="PF08245"/>
    </source>
</evidence>
<evidence type="ECO:0000256" key="3">
    <source>
        <dbReference type="ARBA" id="ARBA00022618"/>
    </source>
</evidence>
<dbReference type="GO" id="GO:0008360">
    <property type="term" value="P:regulation of cell shape"/>
    <property type="evidence" value="ECO:0007669"/>
    <property type="project" value="UniProtKB-KW"/>
</dbReference>
<dbReference type="Pfam" id="PF08245">
    <property type="entry name" value="Mur_ligase_M"/>
    <property type="match status" value="1"/>
</dbReference>
<evidence type="ECO:0000259" key="17">
    <source>
        <dbReference type="Pfam" id="PF01225"/>
    </source>
</evidence>
<dbReference type="UniPathway" id="UPA00219"/>
<feature type="short sequence motif" description="Meso-diaminopimelate recognition motif" evidence="15">
    <location>
        <begin position="408"/>
        <end position="411"/>
    </location>
</feature>
<keyword evidence="15" id="KW-0460">Magnesium</keyword>
<evidence type="ECO:0000256" key="16">
    <source>
        <dbReference type="RuleBase" id="RU004135"/>
    </source>
</evidence>
<feature type="binding site" evidence="15">
    <location>
        <position position="179"/>
    </location>
    <ligand>
        <name>UDP-N-acetyl-alpha-D-muramoyl-L-alanyl-D-glutamate</name>
        <dbReference type="ChEBI" id="CHEBI:83900"/>
    </ligand>
</feature>
<dbReference type="HAMAP" id="MF_00208">
    <property type="entry name" value="MurE"/>
    <property type="match status" value="1"/>
</dbReference>
<keyword evidence="21" id="KW-1185">Reference proteome</keyword>
<feature type="domain" description="Mur ligase N-terminal catalytic" evidence="17">
    <location>
        <begin position="22"/>
        <end position="93"/>
    </location>
</feature>
<dbReference type="InterPro" id="IPR036615">
    <property type="entry name" value="Mur_ligase_C_dom_sf"/>
</dbReference>
<keyword evidence="15" id="KW-0963">Cytoplasm</keyword>
<evidence type="ECO:0000256" key="1">
    <source>
        <dbReference type="ARBA" id="ARBA00004752"/>
    </source>
</evidence>
<evidence type="ECO:0000256" key="15">
    <source>
        <dbReference type="HAMAP-Rule" id="MF_00208"/>
    </source>
</evidence>
<keyword evidence="15" id="KW-0067">ATP-binding</keyword>
<comment type="caution">
    <text evidence="20">The sequence shown here is derived from an EMBL/GenBank/DDBJ whole genome shotgun (WGS) entry which is preliminary data.</text>
</comment>
<dbReference type="InterPro" id="IPR004101">
    <property type="entry name" value="Mur_ligase_C"/>
</dbReference>
<feature type="binding site" evidence="15">
    <location>
        <position position="466"/>
    </location>
    <ligand>
        <name>meso-2,6-diaminopimelate</name>
        <dbReference type="ChEBI" id="CHEBI:57791"/>
    </ligand>
</feature>
<feature type="domain" description="Mur ligase central" evidence="19">
    <location>
        <begin position="108"/>
        <end position="310"/>
    </location>
</feature>
<keyword evidence="4 15" id="KW-0133">Cell shape</keyword>
<dbReference type="SUPFAM" id="SSF63418">
    <property type="entry name" value="MurE/MurF N-terminal domain"/>
    <property type="match status" value="1"/>
</dbReference>
<accession>A0A2L2XE72</accession>
<dbReference type="OrthoDB" id="9800958at2"/>
<dbReference type="EC" id="6.3.2.13" evidence="10 15"/>
<keyword evidence="15 20" id="KW-0436">Ligase</keyword>
<dbReference type="AlphaFoldDB" id="A0A2L2XE72"/>
<evidence type="ECO:0000256" key="11">
    <source>
        <dbReference type="ARBA" id="ARBA00072883"/>
    </source>
</evidence>
<evidence type="ECO:0000256" key="6">
    <source>
        <dbReference type="ARBA" id="ARBA00023306"/>
    </source>
</evidence>
<comment type="PTM">
    <text evidence="15">Carboxylation is probably crucial for Mg(2+) binding and, consequently, for the gamma-phosphate positioning of ATP.</text>
</comment>
<dbReference type="InterPro" id="IPR000713">
    <property type="entry name" value="Mur_ligase_N"/>
</dbReference>
<evidence type="ECO:0000313" key="20">
    <source>
        <dbReference type="EMBL" id="GBF34460.1"/>
    </source>
</evidence>
<dbReference type="GO" id="GO:0009252">
    <property type="term" value="P:peptidoglycan biosynthetic process"/>
    <property type="evidence" value="ECO:0007669"/>
    <property type="project" value="UniProtKB-UniRule"/>
</dbReference>
<keyword evidence="15" id="KW-0547">Nucleotide-binding</keyword>
<dbReference type="InterPro" id="IPR036565">
    <property type="entry name" value="Mur-like_cat_sf"/>
</dbReference>
<keyword evidence="3 15" id="KW-0132">Cell division</keyword>
<name>A0A2L2XE72_9FIRM</name>
<evidence type="ECO:0000256" key="13">
    <source>
        <dbReference type="ARBA" id="ARBA00076158"/>
    </source>
</evidence>
<dbReference type="PANTHER" id="PTHR23135:SF4">
    <property type="entry name" value="UDP-N-ACETYLMURAMOYL-L-ALANYL-D-GLUTAMATE--2,6-DIAMINOPIMELATE LIGASE MURE HOMOLOG, CHLOROPLASTIC"/>
    <property type="match status" value="1"/>
</dbReference>
<dbReference type="PANTHER" id="PTHR23135">
    <property type="entry name" value="MUR LIGASE FAMILY MEMBER"/>
    <property type="match status" value="1"/>
</dbReference>
<feature type="binding site" evidence="15">
    <location>
        <begin position="408"/>
        <end position="411"/>
    </location>
    <ligand>
        <name>meso-2,6-diaminopimelate</name>
        <dbReference type="ChEBI" id="CHEBI:57791"/>
    </ligand>
</feature>
<dbReference type="Gene3D" id="3.40.1190.10">
    <property type="entry name" value="Mur-like, catalytic domain"/>
    <property type="match status" value="1"/>
</dbReference>
<sequence>MLLSTLIKDIKIEYIHGENDPEIKGIAYDSRKVQPGYVFVAVEGFKTDGHIFLERAVKAGAVALVLEKDVPVPEGVTVVRVKQSRPALALLAASLYRHPSGKLEMIGVTGTNGKTTTTSLIDAIYRGAGIKTGLIGTIANRVGDRTVAVSHTTPESADLQALLGEMAGEGVGAVVMEVSSHALALKRVAGVEYDVAVFTNLTRDHLDFHRDMDDYLAVKAALFSGLGSGSKGQRKFAVINADDPRAGEIIAVTGVPVVTYGIRSKADITAGDIEIASGGVSFTARGKETEIRLNLKLTGMFNVYNALAAYSLGVVRGFSPERIKASLEGVDGVAGRFEAVRKGQDFTVIVDYAHTPDGLENILQTAREITRGRLITVFGCGGDRDRQKRPMMGEIAVRLSDLAIVTSDNPRTEDPLRIIEDIKEGIHQMPGGASYDVEPDRRAAIKKAIFGAKSGDVVVIAGKGHEDYQIIGDTRHHFDDREEAARFIEDRMQKGPLS</sequence>
<gene>
    <name evidence="15" type="primary">murE</name>
    <name evidence="20" type="ORF">DCCM_3578</name>
</gene>
<evidence type="ECO:0000256" key="2">
    <source>
        <dbReference type="ARBA" id="ARBA00005898"/>
    </source>
</evidence>
<comment type="function">
    <text evidence="9 15">Catalyzes the addition of meso-diaminopimelic acid to the nucleotide precursor UDP-N-acetylmuramoyl-L-alanyl-D-glutamate (UMAG) in the biosynthesis of bacterial cell-wall peptidoglycan.</text>
</comment>
<evidence type="ECO:0000256" key="8">
    <source>
        <dbReference type="ARBA" id="ARBA00050251"/>
    </source>
</evidence>
<feature type="binding site" evidence="15">
    <location>
        <position position="462"/>
    </location>
    <ligand>
        <name>meso-2,6-diaminopimelate</name>
        <dbReference type="ChEBI" id="CHEBI:57791"/>
    </ligand>
</feature>
<dbReference type="InterPro" id="IPR005761">
    <property type="entry name" value="UDP-N-AcMur-Glu-dNH2Pim_ligase"/>
</dbReference>
<dbReference type="RefSeq" id="WP_104372716.1">
    <property type="nucleotide sequence ID" value="NZ_BFAV01000141.1"/>
</dbReference>
<comment type="catalytic activity">
    <reaction evidence="8 15">
        <text>UDP-N-acetyl-alpha-D-muramoyl-L-alanyl-D-glutamate + meso-2,6-diaminopimelate + ATP = UDP-N-acetyl-alpha-D-muramoyl-L-alanyl-gamma-D-glutamyl-meso-2,6-diaminopimelate + ADP + phosphate + H(+)</text>
        <dbReference type="Rhea" id="RHEA:23676"/>
        <dbReference type="ChEBI" id="CHEBI:15378"/>
        <dbReference type="ChEBI" id="CHEBI:30616"/>
        <dbReference type="ChEBI" id="CHEBI:43474"/>
        <dbReference type="ChEBI" id="CHEBI:57791"/>
        <dbReference type="ChEBI" id="CHEBI:83900"/>
        <dbReference type="ChEBI" id="CHEBI:83905"/>
        <dbReference type="ChEBI" id="CHEBI:456216"/>
        <dbReference type="EC" id="6.3.2.13"/>
    </reaction>
</comment>
<keyword evidence="5 15" id="KW-0573">Peptidoglycan synthesis</keyword>
<feature type="modified residue" description="N6-carboxylysine" evidence="15">
    <location>
        <position position="219"/>
    </location>
</feature>
<dbReference type="GO" id="GO:0071555">
    <property type="term" value="P:cell wall organization"/>
    <property type="evidence" value="ECO:0007669"/>
    <property type="project" value="UniProtKB-KW"/>
</dbReference>
<comment type="subcellular location">
    <subcellularLocation>
        <location evidence="15 16">Cytoplasm</location>
    </subcellularLocation>
</comment>
<feature type="binding site" evidence="15">
    <location>
        <begin position="110"/>
        <end position="116"/>
    </location>
    <ligand>
        <name>ATP</name>
        <dbReference type="ChEBI" id="CHEBI:30616"/>
    </ligand>
</feature>
<dbReference type="GO" id="GO:0005737">
    <property type="term" value="C:cytoplasm"/>
    <property type="evidence" value="ECO:0007669"/>
    <property type="project" value="UniProtKB-SubCell"/>
</dbReference>
<dbReference type="SUPFAM" id="SSF53244">
    <property type="entry name" value="MurD-like peptide ligases, peptide-binding domain"/>
    <property type="match status" value="1"/>
</dbReference>
<comment type="cofactor">
    <cofactor evidence="15">
        <name>Mg(2+)</name>
        <dbReference type="ChEBI" id="CHEBI:18420"/>
    </cofactor>
</comment>
<evidence type="ECO:0000313" key="21">
    <source>
        <dbReference type="Proteomes" id="UP000239549"/>
    </source>
</evidence>
<dbReference type="Pfam" id="PF01225">
    <property type="entry name" value="Mur_ligase"/>
    <property type="match status" value="1"/>
</dbReference>
<dbReference type="GO" id="GO:0008765">
    <property type="term" value="F:UDP-N-acetylmuramoylalanyl-D-glutamate-2,6-diaminopimelate ligase activity"/>
    <property type="evidence" value="ECO:0007669"/>
    <property type="project" value="UniProtKB-UniRule"/>
</dbReference>
<dbReference type="NCBIfam" id="NF001126">
    <property type="entry name" value="PRK00139.1-4"/>
    <property type="match status" value="1"/>
</dbReference>
<dbReference type="EMBL" id="BFAV01000141">
    <property type="protein sequence ID" value="GBF34460.1"/>
    <property type="molecule type" value="Genomic_DNA"/>
</dbReference>
<dbReference type="Pfam" id="PF02875">
    <property type="entry name" value="Mur_ligase_C"/>
    <property type="match status" value="1"/>
</dbReference>
<comment type="caution">
    <text evidence="15">Lacks conserved residue(s) required for the propagation of feature annotation.</text>
</comment>